<organism evidence="1 2">
    <name type="scientific">Candidatus Roizmanbacteria bacterium CG_4_10_14_0_8_um_filter_39_9</name>
    <dbReference type="NCBI Taxonomy" id="1974829"/>
    <lineage>
        <taxon>Bacteria</taxon>
        <taxon>Candidatus Roizmaniibacteriota</taxon>
    </lineage>
</organism>
<dbReference type="GO" id="GO:0016787">
    <property type="term" value="F:hydrolase activity"/>
    <property type="evidence" value="ECO:0007669"/>
    <property type="project" value="InterPro"/>
</dbReference>
<dbReference type="InterPro" id="IPR010662">
    <property type="entry name" value="RBBP9/YdeN"/>
</dbReference>
<accession>A0A2M7QDC4</accession>
<dbReference type="Pfam" id="PF06821">
    <property type="entry name" value="Ser_hydrolase"/>
    <property type="match status" value="1"/>
</dbReference>
<dbReference type="SUPFAM" id="SSF53474">
    <property type="entry name" value="alpha/beta-Hydrolases"/>
    <property type="match status" value="1"/>
</dbReference>
<gene>
    <name evidence="1" type="ORF">COY90_01970</name>
</gene>
<proteinExistence type="predicted"/>
<name>A0A2M7QDC4_9BACT</name>
<evidence type="ECO:0008006" key="3">
    <source>
        <dbReference type="Google" id="ProtNLM"/>
    </source>
</evidence>
<evidence type="ECO:0000313" key="1">
    <source>
        <dbReference type="EMBL" id="PIY69211.1"/>
    </source>
</evidence>
<dbReference type="Gene3D" id="3.40.50.1820">
    <property type="entry name" value="alpha/beta hydrolase"/>
    <property type="match status" value="1"/>
</dbReference>
<sequence length="397" mass="46049">MKFVLFHGSFGSPDENWFPQLKRKLEELGQTVIVPKFPVEDWGAMTKKGPHQTLKNQSLQNWFKTFEKILSTLEGKDKLCFVGHSLGPLFIVHVVQKYNIQLDCAIFVSPFLENPPGVWQFDLVNKTFYSVGFDFEKLKKLIPVSYVLHSDSDPYVNMNQSVLFGKAMDSSIIFVRKAGHMGGDVKLGEFPLVFDLCTTRLDLSLYQTYILHYTNMHSSNYIRSKYPTVIHLKPEDIDDEGNFHFKNLKKNGFATFMSGTKDWNPLSKYYKEGRVAAKRLENLTRVVLVEKLSHLKRKNLLEQIKLDILGGIQVYLCMLDDIKQYGTEPDFGIWDDDYTCTIIYDDFVKKHMKEFVLNSQMESLEKARKWKDIILKKAIRINNSDVDIKKFIIEHSA</sequence>
<protein>
    <recommendedName>
        <fullName evidence="3">AB hydrolase-1 domain-containing protein</fullName>
    </recommendedName>
</protein>
<comment type="caution">
    <text evidence="1">The sequence shown here is derived from an EMBL/GenBank/DDBJ whole genome shotgun (WGS) entry which is preliminary data.</text>
</comment>
<dbReference type="Proteomes" id="UP000230108">
    <property type="component" value="Unassembled WGS sequence"/>
</dbReference>
<evidence type="ECO:0000313" key="2">
    <source>
        <dbReference type="Proteomes" id="UP000230108"/>
    </source>
</evidence>
<dbReference type="AlphaFoldDB" id="A0A2M7QDC4"/>
<dbReference type="EMBL" id="PFLF01000043">
    <property type="protein sequence ID" value="PIY69211.1"/>
    <property type="molecule type" value="Genomic_DNA"/>
</dbReference>
<reference evidence="2" key="1">
    <citation type="submission" date="2017-09" db="EMBL/GenBank/DDBJ databases">
        <title>Depth-based differentiation of microbial function through sediment-hosted aquifers and enrichment of novel symbionts in the deep terrestrial subsurface.</title>
        <authorList>
            <person name="Probst A.J."/>
            <person name="Ladd B."/>
            <person name="Jarett J.K."/>
            <person name="Geller-Mcgrath D.E."/>
            <person name="Sieber C.M.K."/>
            <person name="Emerson J.B."/>
            <person name="Anantharaman K."/>
            <person name="Thomas B.C."/>
            <person name="Malmstrom R."/>
            <person name="Stieglmeier M."/>
            <person name="Klingl A."/>
            <person name="Woyke T."/>
            <person name="Ryan C.M."/>
            <person name="Banfield J.F."/>
        </authorList>
    </citation>
    <scope>NUCLEOTIDE SEQUENCE [LARGE SCALE GENOMIC DNA]</scope>
</reference>
<dbReference type="InterPro" id="IPR029058">
    <property type="entry name" value="AB_hydrolase_fold"/>
</dbReference>